<dbReference type="SUPFAM" id="SSF53474">
    <property type="entry name" value="alpha/beta-Hydrolases"/>
    <property type="match status" value="1"/>
</dbReference>
<dbReference type="Pfam" id="PF00561">
    <property type="entry name" value="Abhydrolase_1"/>
    <property type="match status" value="2"/>
</dbReference>
<accession>A0AAW1CRC4</accession>
<name>A0AAW1CRC4_9HEMI</name>
<proteinExistence type="predicted"/>
<sequence length="274" mass="30963">MFLRNIKLVTTLFKRSLATNYQEKQLLISGKKINYLKVGEGPSTVLCLPGLLGTLWTDFPNQIQYINKSLLTLICMDMPGCGGSRPPNRSFPADFYKTDAEFAANLMKSLNISRYGVMGWSDGGISALVLAARYPENVSKLAVWGANAYVSSNDVSIYQGIRDIDKWSPKMVEPFLAAYGRDMLKNAMNEWCKTLESLQKEGGNICKDELSQIIAPTLIIHGDKDPLVPLEHPLFLNKEIKNSKLVRFPNGKHNVHLRYYKEFNELVEKFFTEN</sequence>
<dbReference type="PANTHER" id="PTHR46331">
    <property type="entry name" value="VALACYCLOVIR HYDROLASE"/>
    <property type="match status" value="1"/>
</dbReference>
<evidence type="ECO:0000313" key="3">
    <source>
        <dbReference type="Proteomes" id="UP001461498"/>
    </source>
</evidence>
<dbReference type="GO" id="GO:0017171">
    <property type="term" value="F:serine hydrolase activity"/>
    <property type="evidence" value="ECO:0007669"/>
    <property type="project" value="TreeGrafter"/>
</dbReference>
<dbReference type="InterPro" id="IPR000073">
    <property type="entry name" value="AB_hydrolase_1"/>
</dbReference>
<feature type="domain" description="AB hydrolase-1" evidence="1">
    <location>
        <begin position="44"/>
        <end position="176"/>
    </location>
</feature>
<dbReference type="PANTHER" id="PTHR46331:SF2">
    <property type="entry name" value="VALACYCLOVIR HYDROLASE"/>
    <property type="match status" value="1"/>
</dbReference>
<protein>
    <recommendedName>
        <fullName evidence="1">AB hydrolase-1 domain-containing protein</fullName>
    </recommendedName>
</protein>
<reference evidence="2 3" key="1">
    <citation type="submission" date="2022-12" db="EMBL/GenBank/DDBJ databases">
        <title>Chromosome-level genome assembly of true bugs.</title>
        <authorList>
            <person name="Ma L."/>
            <person name="Li H."/>
        </authorList>
    </citation>
    <scope>NUCLEOTIDE SEQUENCE [LARGE SCALE GENOMIC DNA]</scope>
    <source>
        <strain evidence="2">Lab_2022b</strain>
    </source>
</reference>
<dbReference type="EMBL" id="JAPXFL010000010">
    <property type="protein sequence ID" value="KAK9500966.1"/>
    <property type="molecule type" value="Genomic_DNA"/>
</dbReference>
<comment type="caution">
    <text evidence="2">The sequence shown here is derived from an EMBL/GenBank/DDBJ whole genome shotgun (WGS) entry which is preliminary data.</text>
</comment>
<gene>
    <name evidence="2" type="ORF">O3M35_002118</name>
</gene>
<keyword evidence="3" id="KW-1185">Reference proteome</keyword>
<dbReference type="InterPro" id="IPR029058">
    <property type="entry name" value="AB_hydrolase_fold"/>
</dbReference>
<evidence type="ECO:0000259" key="1">
    <source>
        <dbReference type="Pfam" id="PF00561"/>
    </source>
</evidence>
<evidence type="ECO:0000313" key="2">
    <source>
        <dbReference type="EMBL" id="KAK9500966.1"/>
    </source>
</evidence>
<dbReference type="Gene3D" id="3.40.50.1820">
    <property type="entry name" value="alpha/beta hydrolase"/>
    <property type="match status" value="1"/>
</dbReference>
<organism evidence="2 3">
    <name type="scientific">Rhynocoris fuscipes</name>
    <dbReference type="NCBI Taxonomy" id="488301"/>
    <lineage>
        <taxon>Eukaryota</taxon>
        <taxon>Metazoa</taxon>
        <taxon>Ecdysozoa</taxon>
        <taxon>Arthropoda</taxon>
        <taxon>Hexapoda</taxon>
        <taxon>Insecta</taxon>
        <taxon>Pterygota</taxon>
        <taxon>Neoptera</taxon>
        <taxon>Paraneoptera</taxon>
        <taxon>Hemiptera</taxon>
        <taxon>Heteroptera</taxon>
        <taxon>Panheteroptera</taxon>
        <taxon>Cimicomorpha</taxon>
        <taxon>Reduviidae</taxon>
        <taxon>Harpactorinae</taxon>
        <taxon>Harpactorini</taxon>
        <taxon>Rhynocoris</taxon>
    </lineage>
</organism>
<feature type="domain" description="AB hydrolase-1" evidence="1">
    <location>
        <begin position="209"/>
        <end position="257"/>
    </location>
</feature>
<dbReference type="AlphaFoldDB" id="A0AAW1CRC4"/>
<dbReference type="Proteomes" id="UP001461498">
    <property type="component" value="Unassembled WGS sequence"/>
</dbReference>